<comment type="caution">
    <text evidence="4">The sequence shown here is derived from an EMBL/GenBank/DDBJ whole genome shotgun (WGS) entry which is preliminary data.</text>
</comment>
<keyword evidence="2" id="KW-0547">Nucleotide-binding</keyword>
<feature type="domain" description="Fido" evidence="3">
    <location>
        <begin position="61"/>
        <end position="222"/>
    </location>
</feature>
<sequence length="340" mass="38662">MNSYYSNRIEGESTHPVNIERALRKDFSAKPETAKLQRLAVAHIDAERELEMLVTSEADALRSDFLLKAHYALYSRLPAEDRTTEDGDLVEPGSLRQREVAIQKHVAPTPASLPRFLERMTQIYGRLVGLDPLLYTIAAAHHRVVWTHPFRDGNGRSARLQTHCALYPLSGGLWSVNRGLARRRDDYYGLLSNADMPRQGDVDGRGNLSERMLREWCKFFIGQCDEQVSFMTRMLDITEMRERLQALISFRGHSSQYKYYRQEALMPLHHLIAAGGVSRADFIQMTGAGERTGRRLLAQFLKDGLLVSDSHRGDVEIGFPLDALNFLFPKLYPEAAVDLE</sequence>
<dbReference type="GO" id="GO:0005524">
    <property type="term" value="F:ATP binding"/>
    <property type="evidence" value="ECO:0007669"/>
    <property type="project" value="UniProtKB-KW"/>
</dbReference>
<dbReference type="Pfam" id="PF02661">
    <property type="entry name" value="Fic"/>
    <property type="match status" value="1"/>
</dbReference>
<dbReference type="PANTHER" id="PTHR13504">
    <property type="entry name" value="FIDO DOMAIN-CONTAINING PROTEIN DDB_G0283145"/>
    <property type="match status" value="1"/>
</dbReference>
<dbReference type="Proteomes" id="UP000245754">
    <property type="component" value="Unassembled WGS sequence"/>
</dbReference>
<dbReference type="EMBL" id="QGGT01000001">
    <property type="protein sequence ID" value="PWK37142.1"/>
    <property type="molecule type" value="Genomic_DNA"/>
</dbReference>
<organism evidence="4 5">
    <name type="scientific">Cupriavidus plantarum</name>
    <dbReference type="NCBI Taxonomy" id="942865"/>
    <lineage>
        <taxon>Bacteria</taxon>
        <taxon>Pseudomonadati</taxon>
        <taxon>Pseudomonadota</taxon>
        <taxon>Betaproteobacteria</taxon>
        <taxon>Burkholderiales</taxon>
        <taxon>Burkholderiaceae</taxon>
        <taxon>Cupriavidus</taxon>
    </lineage>
</organism>
<feature type="active site" evidence="1">
    <location>
        <position position="148"/>
    </location>
</feature>
<accession>A0A316EYN4</accession>
<dbReference type="AlphaFoldDB" id="A0A316EYN4"/>
<proteinExistence type="predicted"/>
<keyword evidence="5" id="KW-1185">Reference proteome</keyword>
<evidence type="ECO:0000313" key="5">
    <source>
        <dbReference type="Proteomes" id="UP000245754"/>
    </source>
</evidence>
<dbReference type="Gene3D" id="1.10.3290.10">
    <property type="entry name" value="Fido-like domain"/>
    <property type="match status" value="1"/>
</dbReference>
<dbReference type="PROSITE" id="PS51459">
    <property type="entry name" value="FIDO"/>
    <property type="match status" value="1"/>
</dbReference>
<evidence type="ECO:0000256" key="2">
    <source>
        <dbReference type="PIRSR" id="PIRSR640198-2"/>
    </source>
</evidence>
<dbReference type="InterPro" id="IPR040198">
    <property type="entry name" value="Fido_containing"/>
</dbReference>
<name>A0A316EYN4_9BURK</name>
<feature type="binding site" evidence="2">
    <location>
        <begin position="152"/>
        <end position="159"/>
    </location>
    <ligand>
        <name>ATP</name>
        <dbReference type="ChEBI" id="CHEBI:30616"/>
    </ligand>
</feature>
<evidence type="ECO:0000313" key="4">
    <source>
        <dbReference type="EMBL" id="PWK37142.1"/>
    </source>
</evidence>
<protein>
    <submittedName>
        <fullName evidence="4">Fic family protein</fullName>
    </submittedName>
</protein>
<dbReference type="InterPro" id="IPR003812">
    <property type="entry name" value="Fido"/>
</dbReference>
<dbReference type="RefSeq" id="WP_258307851.1">
    <property type="nucleotide sequence ID" value="NZ_QGGT01000001.1"/>
</dbReference>
<feature type="binding site" evidence="2">
    <location>
        <begin position="187"/>
        <end position="188"/>
    </location>
    <ligand>
        <name>ATP</name>
        <dbReference type="ChEBI" id="CHEBI:30616"/>
    </ligand>
</feature>
<dbReference type="InterPro" id="IPR036597">
    <property type="entry name" value="Fido-like_dom_sf"/>
</dbReference>
<evidence type="ECO:0000256" key="1">
    <source>
        <dbReference type="PIRSR" id="PIRSR640198-1"/>
    </source>
</evidence>
<reference evidence="4 5" key="1">
    <citation type="submission" date="2018-05" db="EMBL/GenBank/DDBJ databases">
        <title>Genomic Encyclopedia of Type Strains, Phase IV (KMG-V): Genome sequencing to study the core and pangenomes of soil and plant-associated prokaryotes.</title>
        <authorList>
            <person name="Whitman W."/>
        </authorList>
    </citation>
    <scope>NUCLEOTIDE SEQUENCE [LARGE SCALE GENOMIC DNA]</scope>
    <source>
        <strain evidence="4 5">SLV-132</strain>
    </source>
</reference>
<gene>
    <name evidence="4" type="ORF">C7419_1011024</name>
</gene>
<keyword evidence="2" id="KW-0067">ATP-binding</keyword>
<dbReference type="SUPFAM" id="SSF140931">
    <property type="entry name" value="Fic-like"/>
    <property type="match status" value="1"/>
</dbReference>
<evidence type="ECO:0000259" key="3">
    <source>
        <dbReference type="PROSITE" id="PS51459"/>
    </source>
</evidence>
<dbReference type="PANTHER" id="PTHR13504:SF38">
    <property type="entry name" value="FIDO DOMAIN-CONTAINING PROTEIN"/>
    <property type="match status" value="1"/>
</dbReference>